<proteinExistence type="predicted"/>
<evidence type="ECO:0000313" key="1">
    <source>
        <dbReference type="EMBL" id="MDQ0458474.1"/>
    </source>
</evidence>
<dbReference type="RefSeq" id="WP_307160548.1">
    <property type="nucleotide sequence ID" value="NZ_JAUSWH010000037.1"/>
</dbReference>
<evidence type="ECO:0000313" key="2">
    <source>
        <dbReference type="Proteomes" id="UP001235269"/>
    </source>
</evidence>
<sequence>MFNPSDYKDELERALYWVSSDQAMEFDDYLKMPIRSRKTLQQHARNYYEIVRKISPDSSISIRFGHFDRFLEHIQKDGEDPDRLLLWLGSIAEYSGEDGLGVGALMTWEDGFVRWCIGKAPLPDDDGLRRLIETYHNEVHEPERQLSKRRKAAGATYMAGPQNRSAWDQYLWEIFYKEVHTDPSMMFSSEINNMLHRCWWRRYRHTVGTEQKEALLGKLAEDISLYGDPETQNWSHVMDIDRAFAVDQMPDFDLYKAGAETSN</sequence>
<gene>
    <name evidence="1" type="ORF">QO005_004838</name>
</gene>
<accession>A0ABU0IJS4</accession>
<comment type="caution">
    <text evidence="1">The sequence shown here is derived from an EMBL/GenBank/DDBJ whole genome shotgun (WGS) entry which is preliminary data.</text>
</comment>
<dbReference type="EMBL" id="JAUSWH010000037">
    <property type="protein sequence ID" value="MDQ0458474.1"/>
    <property type="molecule type" value="Genomic_DNA"/>
</dbReference>
<reference evidence="1 2" key="1">
    <citation type="submission" date="2023-07" db="EMBL/GenBank/DDBJ databases">
        <title>Genomic Encyclopedia of Type Strains, Phase IV (KMG-IV): sequencing the most valuable type-strain genomes for metagenomic binning, comparative biology and taxonomic classification.</title>
        <authorList>
            <person name="Goeker M."/>
        </authorList>
    </citation>
    <scope>NUCLEOTIDE SEQUENCE [LARGE SCALE GENOMIC DNA]</scope>
    <source>
        <strain evidence="1 2">DSM 100301</strain>
    </source>
</reference>
<keyword evidence="2" id="KW-1185">Reference proteome</keyword>
<dbReference type="Proteomes" id="UP001235269">
    <property type="component" value="Unassembled WGS sequence"/>
</dbReference>
<organism evidence="1 2">
    <name type="scientific">Rhizobium paknamense</name>
    <dbReference type="NCBI Taxonomy" id="1206817"/>
    <lineage>
        <taxon>Bacteria</taxon>
        <taxon>Pseudomonadati</taxon>
        <taxon>Pseudomonadota</taxon>
        <taxon>Alphaproteobacteria</taxon>
        <taxon>Hyphomicrobiales</taxon>
        <taxon>Rhizobiaceae</taxon>
        <taxon>Rhizobium/Agrobacterium group</taxon>
        <taxon>Rhizobium</taxon>
    </lineage>
</organism>
<protein>
    <submittedName>
        <fullName evidence="1">Uncharacterized protein</fullName>
    </submittedName>
</protein>
<name>A0ABU0IJS4_9HYPH</name>